<proteinExistence type="predicted"/>
<evidence type="ECO:0000256" key="2">
    <source>
        <dbReference type="SAM" id="SignalP"/>
    </source>
</evidence>
<feature type="region of interest" description="Disordered" evidence="1">
    <location>
        <begin position="26"/>
        <end position="70"/>
    </location>
</feature>
<keyword evidence="4" id="KW-1185">Reference proteome</keyword>
<dbReference type="EMBL" id="JBITLV010000005">
    <property type="protein sequence ID" value="MFI7588660.1"/>
    <property type="molecule type" value="Genomic_DNA"/>
</dbReference>
<sequence>MLTVVTLAALALAGCGGGSSGGAAVAPSAVSSPSLTASPSPSPTGGGGTIATGEPAPTKAGSANPPAAHVEVRDGSDDEYLSFLTPSGNIHCAIYPGDDDFRKGLVRCDVYKATWTLPPKPKDCEFDWGTVMTLEKTPKAGLCVSDAVDVQGAETVAYGHGLKWHNITCVSQKTGLTCTNTDNKKGFTVSRSAYTLF</sequence>
<organism evidence="3 4">
    <name type="scientific">Spongisporangium articulatum</name>
    <dbReference type="NCBI Taxonomy" id="3362603"/>
    <lineage>
        <taxon>Bacteria</taxon>
        <taxon>Bacillati</taxon>
        <taxon>Actinomycetota</taxon>
        <taxon>Actinomycetes</taxon>
        <taxon>Kineosporiales</taxon>
        <taxon>Kineosporiaceae</taxon>
        <taxon>Spongisporangium</taxon>
    </lineage>
</organism>
<reference evidence="3 4" key="1">
    <citation type="submission" date="2024-10" db="EMBL/GenBank/DDBJ databases">
        <title>The Natural Products Discovery Center: Release of the First 8490 Sequenced Strains for Exploring Actinobacteria Biosynthetic Diversity.</title>
        <authorList>
            <person name="Kalkreuter E."/>
            <person name="Kautsar S.A."/>
            <person name="Yang D."/>
            <person name="Bader C.D."/>
            <person name="Teijaro C.N."/>
            <person name="Fluegel L."/>
            <person name="Davis C.M."/>
            <person name="Simpson J.R."/>
            <person name="Lauterbach L."/>
            <person name="Steele A.D."/>
            <person name="Gui C."/>
            <person name="Meng S."/>
            <person name="Li G."/>
            <person name="Viehrig K."/>
            <person name="Ye F."/>
            <person name="Su P."/>
            <person name="Kiefer A.F."/>
            <person name="Nichols A."/>
            <person name="Cepeda A.J."/>
            <person name="Yan W."/>
            <person name="Fan B."/>
            <person name="Jiang Y."/>
            <person name="Adhikari A."/>
            <person name="Zheng C.-J."/>
            <person name="Schuster L."/>
            <person name="Cowan T.M."/>
            <person name="Smanski M.J."/>
            <person name="Chevrette M.G."/>
            <person name="De Carvalho L.P.S."/>
            <person name="Shen B."/>
        </authorList>
    </citation>
    <scope>NUCLEOTIDE SEQUENCE [LARGE SCALE GENOMIC DNA]</scope>
    <source>
        <strain evidence="3 4">NPDC049639</strain>
    </source>
</reference>
<dbReference type="InterPro" id="IPR046576">
    <property type="entry name" value="DUF6636"/>
</dbReference>
<name>A0ABW8AQJ8_9ACTN</name>
<dbReference type="Pfam" id="PF20341">
    <property type="entry name" value="DUF6636"/>
    <property type="match status" value="1"/>
</dbReference>
<evidence type="ECO:0000313" key="4">
    <source>
        <dbReference type="Proteomes" id="UP001612915"/>
    </source>
</evidence>
<feature type="compositionally biased region" description="Low complexity" evidence="1">
    <location>
        <begin position="26"/>
        <end position="39"/>
    </location>
</feature>
<accession>A0ABW8AQJ8</accession>
<evidence type="ECO:0000256" key="1">
    <source>
        <dbReference type="SAM" id="MobiDB-lite"/>
    </source>
</evidence>
<gene>
    <name evidence="3" type="ORF">ACIB24_16435</name>
</gene>
<feature type="signal peptide" evidence="2">
    <location>
        <begin position="1"/>
        <end position="23"/>
    </location>
</feature>
<keyword evidence="2" id="KW-0732">Signal</keyword>
<dbReference type="RefSeq" id="WP_398282882.1">
    <property type="nucleotide sequence ID" value="NZ_JBITLV010000005.1"/>
</dbReference>
<protein>
    <submittedName>
        <fullName evidence="3">DUF6636 domain-containing protein</fullName>
    </submittedName>
</protein>
<comment type="caution">
    <text evidence="3">The sequence shown here is derived from an EMBL/GenBank/DDBJ whole genome shotgun (WGS) entry which is preliminary data.</text>
</comment>
<dbReference type="Proteomes" id="UP001612915">
    <property type="component" value="Unassembled WGS sequence"/>
</dbReference>
<evidence type="ECO:0000313" key="3">
    <source>
        <dbReference type="EMBL" id="MFI7588660.1"/>
    </source>
</evidence>
<feature type="chain" id="PRO_5046992501" evidence="2">
    <location>
        <begin position="24"/>
        <end position="197"/>
    </location>
</feature>